<reference evidence="2" key="1">
    <citation type="submission" date="2016-10" db="EMBL/GenBank/DDBJ databases">
        <authorList>
            <person name="Varghese N."/>
            <person name="Submissions S."/>
        </authorList>
    </citation>
    <scope>NUCLEOTIDE SEQUENCE [LARGE SCALE GENOMIC DNA]</scope>
    <source>
        <strain evidence="2">DSM 23256</strain>
    </source>
</reference>
<proteinExistence type="predicted"/>
<organism evidence="1 2">
    <name type="scientific">Sporolituus thermophilus DSM 23256</name>
    <dbReference type="NCBI Taxonomy" id="1123285"/>
    <lineage>
        <taxon>Bacteria</taxon>
        <taxon>Bacillati</taxon>
        <taxon>Bacillota</taxon>
        <taxon>Negativicutes</taxon>
        <taxon>Selenomonadales</taxon>
        <taxon>Sporomusaceae</taxon>
        <taxon>Sporolituus</taxon>
    </lineage>
</organism>
<dbReference type="EMBL" id="FNBU01000017">
    <property type="protein sequence ID" value="SDF61056.1"/>
    <property type="molecule type" value="Genomic_DNA"/>
</dbReference>
<dbReference type="Proteomes" id="UP000243333">
    <property type="component" value="Unassembled WGS sequence"/>
</dbReference>
<dbReference type="InterPro" id="IPR020256">
    <property type="entry name" value="Spore_coat_CotJA"/>
</dbReference>
<dbReference type="STRING" id="1123285.SAMN05660235_02156"/>
<evidence type="ECO:0000313" key="1">
    <source>
        <dbReference type="EMBL" id="SDF61056.1"/>
    </source>
</evidence>
<dbReference type="AlphaFoldDB" id="A0A1G7MHH2"/>
<keyword evidence="2" id="KW-1185">Reference proteome</keyword>
<dbReference type="RefSeq" id="WP_245690424.1">
    <property type="nucleotide sequence ID" value="NZ_FNBU01000017.1"/>
</dbReference>
<dbReference type="Pfam" id="PF11007">
    <property type="entry name" value="CotJA"/>
    <property type="match status" value="1"/>
</dbReference>
<gene>
    <name evidence="1" type="ORF">SAMN05660235_02156</name>
</gene>
<accession>A0A1G7MHH2</accession>
<evidence type="ECO:0000313" key="2">
    <source>
        <dbReference type="Proteomes" id="UP000243333"/>
    </source>
</evidence>
<name>A0A1G7MHH2_9FIRM</name>
<protein>
    <submittedName>
        <fullName evidence="1">Spore coat associated protein JA (CotJA)</fullName>
    </submittedName>
</protein>
<sequence>MAKVKKPRWVEGGEGASELPGRKKYKKTYMYTDKMEDDMTEEPMEMCEMGEMGEMGGMDGMHGMHPMHHMHHMPMGMMLAHAYVPWQSYEQAFSPKEALMKGTLFPELWGAYPIPE</sequence>